<reference evidence="3" key="2">
    <citation type="submission" date="2015-01" db="EMBL/GenBank/DDBJ databases">
        <title>Evolutionary Origins and Diversification of the Mycorrhizal Mutualists.</title>
        <authorList>
            <consortium name="DOE Joint Genome Institute"/>
            <consortium name="Mycorrhizal Genomics Consortium"/>
            <person name="Kohler A."/>
            <person name="Kuo A."/>
            <person name="Nagy L.G."/>
            <person name="Floudas D."/>
            <person name="Copeland A."/>
            <person name="Barry K.W."/>
            <person name="Cichocki N."/>
            <person name="Veneault-Fourrey C."/>
            <person name="LaButti K."/>
            <person name="Lindquist E.A."/>
            <person name="Lipzen A."/>
            <person name="Lundell T."/>
            <person name="Morin E."/>
            <person name="Murat C."/>
            <person name="Riley R."/>
            <person name="Ohm R."/>
            <person name="Sun H."/>
            <person name="Tunlid A."/>
            <person name="Henrissat B."/>
            <person name="Grigoriev I.V."/>
            <person name="Hibbett D.S."/>
            <person name="Martin F."/>
        </authorList>
    </citation>
    <scope>NUCLEOTIDE SEQUENCE [LARGE SCALE GENOMIC DNA]</scope>
    <source>
        <strain evidence="3">MUT 4182</strain>
    </source>
</reference>
<feature type="compositionally biased region" description="Polar residues" evidence="1">
    <location>
        <begin position="37"/>
        <end position="50"/>
    </location>
</feature>
<evidence type="ECO:0000313" key="3">
    <source>
        <dbReference type="Proteomes" id="UP000054248"/>
    </source>
</evidence>
<dbReference type="OrthoDB" id="6273871at2759"/>
<proteinExistence type="predicted"/>
<dbReference type="Proteomes" id="UP000054248">
    <property type="component" value="Unassembled WGS sequence"/>
</dbReference>
<dbReference type="EMBL" id="KN823200">
    <property type="protein sequence ID" value="KIO19845.1"/>
    <property type="molecule type" value="Genomic_DNA"/>
</dbReference>
<feature type="region of interest" description="Disordered" evidence="1">
    <location>
        <begin position="112"/>
        <end position="144"/>
    </location>
</feature>
<organism evidence="2 3">
    <name type="scientific">Tulasnella calospora MUT 4182</name>
    <dbReference type="NCBI Taxonomy" id="1051891"/>
    <lineage>
        <taxon>Eukaryota</taxon>
        <taxon>Fungi</taxon>
        <taxon>Dikarya</taxon>
        <taxon>Basidiomycota</taxon>
        <taxon>Agaricomycotina</taxon>
        <taxon>Agaricomycetes</taxon>
        <taxon>Cantharellales</taxon>
        <taxon>Tulasnellaceae</taxon>
        <taxon>Tulasnella</taxon>
    </lineage>
</organism>
<protein>
    <submittedName>
        <fullName evidence="2">Uncharacterized protein</fullName>
    </submittedName>
</protein>
<gene>
    <name evidence="2" type="ORF">M407DRAFT_30501</name>
</gene>
<sequence length="297" mass="32518">MSPPIGLSSDRPTATPFRSPSKRTPSPRTTAPSASSNRQVENAKLTSSQISTKLEIESFEDGNGFSEIFTRAKFEELNASQKVHDTPAAPSRTFLEILGTLGSRTRLPVQIVYEPPGRPSNATTARSRSSRPNAARPPPPPSASLVTLSAVRLLERTVLSRSVQTRPDLRPSPSMGLITPSELPGLSNERHHRPFPFGQGRTQPDPHFPFSEPHYLPLDFSGERHHRPVSFRQGQTRHDLPPPPSANLITASAVRPNGRMPPTTRSCCVKAQLGATPHFPFGEPHYLIRQVVSGLFS</sequence>
<evidence type="ECO:0000313" key="2">
    <source>
        <dbReference type="EMBL" id="KIO19845.1"/>
    </source>
</evidence>
<accession>A0A0C3PXP2</accession>
<dbReference type="STRING" id="1051891.A0A0C3PXP2"/>
<feature type="region of interest" description="Disordered" evidence="1">
    <location>
        <begin position="1"/>
        <end position="50"/>
    </location>
</feature>
<feature type="compositionally biased region" description="Low complexity" evidence="1">
    <location>
        <begin position="119"/>
        <end position="134"/>
    </location>
</feature>
<dbReference type="AlphaFoldDB" id="A0A0C3PXP2"/>
<name>A0A0C3PXP2_9AGAM</name>
<dbReference type="HOGENOM" id="CLU_937478_0_0_1"/>
<reference evidence="2 3" key="1">
    <citation type="submission" date="2014-04" db="EMBL/GenBank/DDBJ databases">
        <authorList>
            <consortium name="DOE Joint Genome Institute"/>
            <person name="Kuo A."/>
            <person name="Girlanda M."/>
            <person name="Perotto S."/>
            <person name="Kohler A."/>
            <person name="Nagy L.G."/>
            <person name="Floudas D."/>
            <person name="Copeland A."/>
            <person name="Barry K.W."/>
            <person name="Cichocki N."/>
            <person name="Veneault-Fourrey C."/>
            <person name="LaButti K."/>
            <person name="Lindquist E.A."/>
            <person name="Lipzen A."/>
            <person name="Lundell T."/>
            <person name="Morin E."/>
            <person name="Murat C."/>
            <person name="Sun H."/>
            <person name="Tunlid A."/>
            <person name="Henrissat B."/>
            <person name="Grigoriev I.V."/>
            <person name="Hibbett D.S."/>
            <person name="Martin F."/>
            <person name="Nordberg H.P."/>
            <person name="Cantor M.N."/>
            <person name="Hua S.X."/>
        </authorList>
    </citation>
    <scope>NUCLEOTIDE SEQUENCE [LARGE SCALE GENOMIC DNA]</scope>
    <source>
        <strain evidence="2 3">MUT 4182</strain>
    </source>
</reference>
<evidence type="ECO:0000256" key="1">
    <source>
        <dbReference type="SAM" id="MobiDB-lite"/>
    </source>
</evidence>
<feature type="compositionally biased region" description="Low complexity" evidence="1">
    <location>
        <begin position="15"/>
        <end position="36"/>
    </location>
</feature>
<keyword evidence="3" id="KW-1185">Reference proteome</keyword>